<dbReference type="AlphaFoldDB" id="A0A6J5U9U1"/>
<evidence type="ECO:0000313" key="1">
    <source>
        <dbReference type="EMBL" id="CAB4273141.1"/>
    </source>
</evidence>
<name>A0A6J5U9U1_PRUAR</name>
<reference evidence="1 2" key="1">
    <citation type="submission" date="2020-05" db="EMBL/GenBank/DDBJ databases">
        <authorList>
            <person name="Campoy J."/>
            <person name="Schneeberger K."/>
            <person name="Spophaly S."/>
        </authorList>
    </citation>
    <scope>NUCLEOTIDE SEQUENCE [LARGE SCALE GENOMIC DNA]</scope>
    <source>
        <strain evidence="1">PruArmRojPasFocal</strain>
    </source>
</reference>
<proteinExistence type="predicted"/>
<gene>
    <name evidence="1" type="ORF">CURHAP_LOCUS20319</name>
</gene>
<accession>A0A6J5U9U1</accession>
<protein>
    <submittedName>
        <fullName evidence="1">Uncharacterized protein</fullName>
    </submittedName>
</protein>
<sequence>MHTIKGVKKGQDVKVALKLDMTKPYDRMEALLLDTSLYNMGYGKVVLYGKKEEMIWLGLKW</sequence>
<evidence type="ECO:0000313" key="2">
    <source>
        <dbReference type="Proteomes" id="UP000507222"/>
    </source>
</evidence>
<dbReference type="Proteomes" id="UP000507222">
    <property type="component" value="Unassembled WGS sequence"/>
</dbReference>
<dbReference type="EMBL" id="CAEKDK010000003">
    <property type="protein sequence ID" value="CAB4273141.1"/>
    <property type="molecule type" value="Genomic_DNA"/>
</dbReference>
<organism evidence="1 2">
    <name type="scientific">Prunus armeniaca</name>
    <name type="common">Apricot</name>
    <name type="synonym">Armeniaca vulgaris</name>
    <dbReference type="NCBI Taxonomy" id="36596"/>
    <lineage>
        <taxon>Eukaryota</taxon>
        <taxon>Viridiplantae</taxon>
        <taxon>Streptophyta</taxon>
        <taxon>Embryophyta</taxon>
        <taxon>Tracheophyta</taxon>
        <taxon>Spermatophyta</taxon>
        <taxon>Magnoliopsida</taxon>
        <taxon>eudicotyledons</taxon>
        <taxon>Gunneridae</taxon>
        <taxon>Pentapetalae</taxon>
        <taxon>rosids</taxon>
        <taxon>fabids</taxon>
        <taxon>Rosales</taxon>
        <taxon>Rosaceae</taxon>
        <taxon>Amygdaloideae</taxon>
        <taxon>Amygdaleae</taxon>
        <taxon>Prunus</taxon>
    </lineage>
</organism>